<protein>
    <recommendedName>
        <fullName evidence="4">2-dehydropantoate 2-reductase</fullName>
        <ecNumber evidence="4">1.1.1.169</ecNumber>
    </recommendedName>
    <alternativeName>
        <fullName evidence="4">Ketopantoate reductase</fullName>
    </alternativeName>
</protein>
<dbReference type="InterPro" id="IPR008927">
    <property type="entry name" value="6-PGluconate_DH-like_C_sf"/>
</dbReference>
<feature type="domain" description="Ketopantoate reductase C-terminal" evidence="6">
    <location>
        <begin position="185"/>
        <end position="313"/>
    </location>
</feature>
<name>A0A9W7XRT1_9FUNG</name>
<dbReference type="InterPro" id="IPR013332">
    <property type="entry name" value="KPR_N"/>
</dbReference>
<comment type="caution">
    <text evidence="7">The sequence shown here is derived from an EMBL/GenBank/DDBJ whole genome shotgun (WGS) entry which is preliminary data.</text>
</comment>
<comment type="similarity">
    <text evidence="1 4">Belongs to the ketopantoate reductase family.</text>
</comment>
<evidence type="ECO:0000256" key="4">
    <source>
        <dbReference type="RuleBase" id="RU362068"/>
    </source>
</evidence>
<dbReference type="SUPFAM" id="SSF48179">
    <property type="entry name" value="6-phosphogluconate dehydrogenase C-terminal domain-like"/>
    <property type="match status" value="1"/>
</dbReference>
<evidence type="ECO:0000256" key="1">
    <source>
        <dbReference type="ARBA" id="ARBA00007870"/>
    </source>
</evidence>
<sequence>MENSNDTSSINALFVGVGALGSVYAWRLQNSGKVDVTAVCRSNYQAVVDNGFQIKSTLYGTHTYRPSKVVRSVAEATDSYDYIVVCTKALPNLGDNSDMIASAVGKDTAIIVIQNGIGIEDPFAKRYPDNPVISVVAYIDASQPTSGVIEHGSSSGLVMTAHPGVEQLVQLWNENGVRCMATEQIQAFRWLKLAWNASFNPISVVSGDVDTQKMLEDAGCRKLIRDVMVEVYRLGEAVVGNKLPAFMGIDGPDAYIGYTDRPGTTVYPSMLMDFRAKRPMEHAVILGRPIEIARELGVPVPHMETVYALLLMVEKQNTKQAVK</sequence>
<comment type="function">
    <text evidence="4">Catalyzes the NADPH-dependent reduction of ketopantoate into pantoic acid.</text>
</comment>
<dbReference type="GO" id="GO:0005737">
    <property type="term" value="C:cytoplasm"/>
    <property type="evidence" value="ECO:0007669"/>
    <property type="project" value="TreeGrafter"/>
</dbReference>
<dbReference type="GO" id="GO:0015940">
    <property type="term" value="P:pantothenate biosynthetic process"/>
    <property type="evidence" value="ECO:0007669"/>
    <property type="project" value="InterPro"/>
</dbReference>
<feature type="domain" description="Ketopantoate reductase N-terminal" evidence="5">
    <location>
        <begin position="14"/>
        <end position="159"/>
    </location>
</feature>
<evidence type="ECO:0000313" key="8">
    <source>
        <dbReference type="Proteomes" id="UP001145021"/>
    </source>
</evidence>
<dbReference type="EMBL" id="JANBOH010000009">
    <property type="protein sequence ID" value="KAJ1648226.1"/>
    <property type="molecule type" value="Genomic_DNA"/>
</dbReference>
<dbReference type="Gene3D" id="1.10.1040.10">
    <property type="entry name" value="N-(1-d-carboxylethyl)-l-norvaline Dehydrogenase, domain 2"/>
    <property type="match status" value="1"/>
</dbReference>
<dbReference type="Pfam" id="PF02558">
    <property type="entry name" value="ApbA"/>
    <property type="match status" value="1"/>
</dbReference>
<dbReference type="EC" id="1.1.1.169" evidence="4"/>
<dbReference type="PANTHER" id="PTHR21708:SF26">
    <property type="entry name" value="2-DEHYDROPANTOATE 2-REDUCTASE"/>
    <property type="match status" value="1"/>
</dbReference>
<gene>
    <name evidence="7" type="ORF">LPJ64_000487</name>
</gene>
<evidence type="ECO:0000256" key="3">
    <source>
        <dbReference type="ARBA" id="ARBA00023002"/>
    </source>
</evidence>
<dbReference type="InterPro" id="IPR013752">
    <property type="entry name" value="KPA_reductase"/>
</dbReference>
<dbReference type="InterPro" id="IPR013328">
    <property type="entry name" value="6PGD_dom2"/>
</dbReference>
<dbReference type="Pfam" id="PF08546">
    <property type="entry name" value="ApbA_C"/>
    <property type="match status" value="1"/>
</dbReference>
<proteinExistence type="inferred from homology"/>
<evidence type="ECO:0000259" key="5">
    <source>
        <dbReference type="Pfam" id="PF02558"/>
    </source>
</evidence>
<reference evidence="7" key="1">
    <citation type="submission" date="2022-07" db="EMBL/GenBank/DDBJ databases">
        <title>Phylogenomic reconstructions and comparative analyses of Kickxellomycotina fungi.</title>
        <authorList>
            <person name="Reynolds N.K."/>
            <person name="Stajich J.E."/>
            <person name="Barry K."/>
            <person name="Grigoriev I.V."/>
            <person name="Crous P."/>
            <person name="Smith M.E."/>
        </authorList>
    </citation>
    <scope>NUCLEOTIDE SEQUENCE</scope>
    <source>
        <strain evidence="7">NBRC 105413</strain>
    </source>
</reference>
<dbReference type="InterPro" id="IPR036291">
    <property type="entry name" value="NAD(P)-bd_dom_sf"/>
</dbReference>
<evidence type="ECO:0000259" key="6">
    <source>
        <dbReference type="Pfam" id="PF08546"/>
    </source>
</evidence>
<dbReference type="AlphaFoldDB" id="A0A9W7XRT1"/>
<evidence type="ECO:0000313" key="7">
    <source>
        <dbReference type="EMBL" id="KAJ1648226.1"/>
    </source>
</evidence>
<dbReference type="InterPro" id="IPR003710">
    <property type="entry name" value="ApbA"/>
</dbReference>
<dbReference type="PANTHER" id="PTHR21708">
    <property type="entry name" value="PROBABLE 2-DEHYDROPANTOATE 2-REDUCTASE"/>
    <property type="match status" value="1"/>
</dbReference>
<keyword evidence="2 4" id="KW-0521">NADP</keyword>
<accession>A0A9W7XRT1</accession>
<dbReference type="NCBIfam" id="TIGR00745">
    <property type="entry name" value="apbA_panE"/>
    <property type="match status" value="1"/>
</dbReference>
<dbReference type="InterPro" id="IPR051402">
    <property type="entry name" value="KPR-Related"/>
</dbReference>
<comment type="catalytic activity">
    <reaction evidence="4">
        <text>(R)-pantoate + NADP(+) = 2-dehydropantoate + NADPH + H(+)</text>
        <dbReference type="Rhea" id="RHEA:16233"/>
        <dbReference type="ChEBI" id="CHEBI:11561"/>
        <dbReference type="ChEBI" id="CHEBI:15378"/>
        <dbReference type="ChEBI" id="CHEBI:15980"/>
        <dbReference type="ChEBI" id="CHEBI:57783"/>
        <dbReference type="ChEBI" id="CHEBI:58349"/>
        <dbReference type="EC" id="1.1.1.169"/>
    </reaction>
</comment>
<organism evidence="7 8">
    <name type="scientific">Coemansia asiatica</name>
    <dbReference type="NCBI Taxonomy" id="1052880"/>
    <lineage>
        <taxon>Eukaryota</taxon>
        <taxon>Fungi</taxon>
        <taxon>Fungi incertae sedis</taxon>
        <taxon>Zoopagomycota</taxon>
        <taxon>Kickxellomycotina</taxon>
        <taxon>Kickxellomycetes</taxon>
        <taxon>Kickxellales</taxon>
        <taxon>Kickxellaceae</taxon>
        <taxon>Coemansia</taxon>
    </lineage>
</organism>
<dbReference type="Gene3D" id="3.40.50.720">
    <property type="entry name" value="NAD(P)-binding Rossmann-like Domain"/>
    <property type="match status" value="1"/>
</dbReference>
<dbReference type="FunFam" id="1.10.1040.10:FF:000017">
    <property type="entry name" value="2-dehydropantoate 2-reductase"/>
    <property type="match status" value="1"/>
</dbReference>
<evidence type="ECO:0000256" key="2">
    <source>
        <dbReference type="ARBA" id="ARBA00022857"/>
    </source>
</evidence>
<dbReference type="SUPFAM" id="SSF51735">
    <property type="entry name" value="NAD(P)-binding Rossmann-fold domains"/>
    <property type="match status" value="1"/>
</dbReference>
<dbReference type="Proteomes" id="UP001145021">
    <property type="component" value="Unassembled WGS sequence"/>
</dbReference>
<dbReference type="GO" id="GO:0008677">
    <property type="term" value="F:2-dehydropantoate 2-reductase activity"/>
    <property type="evidence" value="ECO:0007669"/>
    <property type="project" value="UniProtKB-EC"/>
</dbReference>
<keyword evidence="8" id="KW-1185">Reference proteome</keyword>
<keyword evidence="3 4" id="KW-0560">Oxidoreductase</keyword>